<dbReference type="PANTHER" id="PTHR10799">
    <property type="entry name" value="SNF2/RAD54 HELICASE FAMILY"/>
    <property type="match status" value="1"/>
</dbReference>
<dbReference type="InterPro" id="IPR001650">
    <property type="entry name" value="Helicase_C-like"/>
</dbReference>
<name>A0A6I5A554_9BACI</name>
<dbReference type="Proteomes" id="UP000468638">
    <property type="component" value="Unassembled WGS sequence"/>
</dbReference>
<dbReference type="EMBL" id="WMEQ01000017">
    <property type="protein sequence ID" value="MYL35454.1"/>
    <property type="molecule type" value="Genomic_DNA"/>
</dbReference>
<dbReference type="RefSeq" id="WP_160910100.1">
    <property type="nucleotide sequence ID" value="NZ_WMEQ01000017.1"/>
</dbReference>
<dbReference type="AlphaFoldDB" id="A0A6I5A554"/>
<evidence type="ECO:0000259" key="1">
    <source>
        <dbReference type="Pfam" id="PF00271"/>
    </source>
</evidence>
<proteinExistence type="predicted"/>
<protein>
    <recommendedName>
        <fullName evidence="1">Helicase C-terminal domain-containing protein</fullName>
    </recommendedName>
</protein>
<feature type="domain" description="Helicase C-terminal" evidence="1">
    <location>
        <begin position="764"/>
        <end position="871"/>
    </location>
</feature>
<evidence type="ECO:0000313" key="3">
    <source>
        <dbReference type="Proteomes" id="UP000468638"/>
    </source>
</evidence>
<dbReference type="SUPFAM" id="SSF52540">
    <property type="entry name" value="P-loop containing nucleoside triphosphate hydrolases"/>
    <property type="match status" value="2"/>
</dbReference>
<dbReference type="Gene3D" id="3.40.50.300">
    <property type="entry name" value="P-loop containing nucleotide triphosphate hydrolases"/>
    <property type="match status" value="1"/>
</dbReference>
<dbReference type="Pfam" id="PF00271">
    <property type="entry name" value="Helicase_C"/>
    <property type="match status" value="1"/>
</dbReference>
<dbReference type="InterPro" id="IPR027417">
    <property type="entry name" value="P-loop_NTPase"/>
</dbReference>
<comment type="caution">
    <text evidence="2">The sequence shown here is derived from an EMBL/GenBank/DDBJ whole genome shotgun (WGS) entry which is preliminary data.</text>
</comment>
<organism evidence="2 3">
    <name type="scientific">Pontibacillus yanchengensis</name>
    <dbReference type="NCBI Taxonomy" id="462910"/>
    <lineage>
        <taxon>Bacteria</taxon>
        <taxon>Bacillati</taxon>
        <taxon>Bacillota</taxon>
        <taxon>Bacilli</taxon>
        <taxon>Bacillales</taxon>
        <taxon>Bacillaceae</taxon>
        <taxon>Pontibacillus</taxon>
    </lineage>
</organism>
<gene>
    <name evidence="2" type="ORF">GLW05_17885</name>
</gene>
<dbReference type="OrthoDB" id="9760715at2"/>
<sequence length="1050" mass="119766">MKISMQSHERFFNAQLHFVVVDEREDNKEVVVASYMDVPESVQAVSAGFLEGRPLQLESFGEIRRGSDTYRRLERKVGLGDVAHGMVFSSMATLEGLNDVIEGDKNSKGYIVSMTGDIEEAIAEHCINRFGLPPEWKEHYPKLFDPLLHHMRIIQNPAFEDLYPNLKAVRLEANEEEILNMVETALRNRMLRIPSSDVHGKFDPEWSMKQYMIENAQAMSKKLQAFKPRHTPYMPLDPAIAQMKRVPFPAQAHVIQGLVNGLDHENSVFTSANMGTGKSIQAVGVTNVLNERKKRNNAKKGTSVLLSAPGITLKKWQNKEIKQTLPEAKTNIIRTSGDALRLLNKVRNGYRPEPGEIEITIVGIDKAKMSNEPYFAGIWRRMKGTRDEFTWHCPDCGRPLKKKEEDSWVDLEWSDVAVGIPPLPEDIEEAAQAKRLLPNGLPKDFKVKWKKTKRFTTCMYNEEVFLPQKEIDHHFNKMEINKDDGEEQVEEKKNLAKKYASCSSKLYRPAVKNRGECRNKPRVNISQIFKRMKKYFDLYICDEVHQCKASGSGRGDAFDKMVKSAKKNLNLTGTLVNGKSSSIKEILWRTNPAALLKRGFTDATGDVAWAERYGKLKQVVHVEEEEKGWTTKQRRKPMQPTEEPGIAPQMTAEYLLHNTAFLELDDLGLPLVEIKEKPVFLDMDNEHSAAYRAFHEEMYQECSKKAIVGAKGAWSKFNPATINYADRPDLGASYSFSNNGDYEDYYVTAPEIEGFHAKERWLVEQVKQELSENRGVVIYNNFTGSYGLNERTKEVLEAHNIDCCILNESNTEKRSERLEELKEEGVRVIVTNMKLVQVGLDLLAWPTLIFNQLSYEINQVRQSAKRSHRIGQHRECRVFISVYNGSQQMKQFLKIMSARGHALMTEGRLDKSELAKYSYDEQSSLATDLANCFAASNVANAWEELAAKEYEDIEMIEESRFQEVLDARMKALADETRRLCGVVEGEVVKTMEPVPESEEYNLFAFDFDNETGEGGQENLFDLIEVVDMNGYKKKKGSKKAPTEDQLSFSI</sequence>
<evidence type="ECO:0000313" key="2">
    <source>
        <dbReference type="EMBL" id="MYL35454.1"/>
    </source>
</evidence>
<accession>A0A6I5A554</accession>
<reference evidence="2 3" key="1">
    <citation type="submission" date="2019-11" db="EMBL/GenBank/DDBJ databases">
        <title>Genome sequences of 17 halophilic strains isolated from different environments.</title>
        <authorList>
            <person name="Furrow R.E."/>
        </authorList>
    </citation>
    <scope>NUCLEOTIDE SEQUENCE [LARGE SCALE GENOMIC DNA]</scope>
    <source>
        <strain evidence="2 3">22514_16_FS</strain>
    </source>
</reference>